<proteinExistence type="predicted"/>
<organism evidence="2 3">
    <name type="scientific">Levilactobacillus bambusae</name>
    <dbReference type="NCBI Taxonomy" id="2024736"/>
    <lineage>
        <taxon>Bacteria</taxon>
        <taxon>Bacillati</taxon>
        <taxon>Bacillota</taxon>
        <taxon>Bacilli</taxon>
        <taxon>Lactobacillales</taxon>
        <taxon>Lactobacillaceae</taxon>
        <taxon>Levilactobacillus</taxon>
    </lineage>
</organism>
<protein>
    <submittedName>
        <fullName evidence="2">GNAT family N-acetyltransferase</fullName>
    </submittedName>
</protein>
<reference evidence="2 3" key="1">
    <citation type="journal article" date="2018" name="Int. J. Syst. Evol. Microbiol.">
        <title>Lactobacillus bambusae sp. nov., isolated from a traditional fermented Ma-bamboo shoots of Taiwan.</title>
        <authorList>
            <person name="Wang L.-T."/>
        </authorList>
    </citation>
    <scope>NUCLEOTIDE SEQUENCE [LARGE SCALE GENOMIC DNA]</scope>
    <source>
        <strain evidence="2 3">BS-W1</strain>
    </source>
</reference>
<dbReference type="Pfam" id="PF00583">
    <property type="entry name" value="Acetyltransf_1"/>
    <property type="match status" value="1"/>
</dbReference>
<dbReference type="CDD" id="cd04301">
    <property type="entry name" value="NAT_SF"/>
    <property type="match status" value="1"/>
</dbReference>
<comment type="caution">
    <text evidence="2">The sequence shown here is derived from an EMBL/GenBank/DDBJ whole genome shotgun (WGS) entry which is preliminary data.</text>
</comment>
<dbReference type="OrthoDB" id="9796381at2"/>
<accession>A0A2V1MYW3</accession>
<dbReference type="InterPro" id="IPR016181">
    <property type="entry name" value="Acyl_CoA_acyltransferase"/>
</dbReference>
<dbReference type="RefSeq" id="WP_109249950.1">
    <property type="nucleotide sequence ID" value="NZ_QCXQ01000002.1"/>
</dbReference>
<keyword evidence="2" id="KW-0808">Transferase</keyword>
<dbReference type="GO" id="GO:0016747">
    <property type="term" value="F:acyltransferase activity, transferring groups other than amino-acyl groups"/>
    <property type="evidence" value="ECO:0007669"/>
    <property type="project" value="InterPro"/>
</dbReference>
<keyword evidence="3" id="KW-1185">Reference proteome</keyword>
<evidence type="ECO:0000313" key="2">
    <source>
        <dbReference type="EMBL" id="PWG00002.1"/>
    </source>
</evidence>
<evidence type="ECO:0000259" key="1">
    <source>
        <dbReference type="PROSITE" id="PS51186"/>
    </source>
</evidence>
<gene>
    <name evidence="2" type="ORF">DCM90_03420</name>
</gene>
<dbReference type="PROSITE" id="PS51186">
    <property type="entry name" value="GNAT"/>
    <property type="match status" value="1"/>
</dbReference>
<name>A0A2V1MYW3_9LACO</name>
<evidence type="ECO:0000313" key="3">
    <source>
        <dbReference type="Proteomes" id="UP000245080"/>
    </source>
</evidence>
<dbReference type="SUPFAM" id="SSF55729">
    <property type="entry name" value="Acyl-CoA N-acyltransferases (Nat)"/>
    <property type="match status" value="1"/>
</dbReference>
<feature type="domain" description="N-acetyltransferase" evidence="1">
    <location>
        <begin position="1"/>
        <end position="175"/>
    </location>
</feature>
<dbReference type="Proteomes" id="UP000245080">
    <property type="component" value="Unassembled WGS sequence"/>
</dbReference>
<dbReference type="EMBL" id="QCXQ01000002">
    <property type="protein sequence ID" value="PWG00002.1"/>
    <property type="molecule type" value="Genomic_DNA"/>
</dbReference>
<dbReference type="AlphaFoldDB" id="A0A2V1MYW3"/>
<dbReference type="InterPro" id="IPR000182">
    <property type="entry name" value="GNAT_dom"/>
</dbReference>
<dbReference type="Gene3D" id="3.40.630.30">
    <property type="match status" value="1"/>
</dbReference>
<sequence length="182" mass="20158">MLLRQATMADLPQIETIISDGRDLLAKQNIDQWQGTYPDMSILVDDIEQGFTVVLEEDGEILGTTAVIPGVDPLYVDINGEWLTKDTPYVALHRVAVSSRHHGRGLANELLTQIFNLVDQSETIQSIRIDTHPDNLGMQHVIKKAGFTETGRVKLVGATKNNGDVDDFAYERLAHQPVAARV</sequence>